<dbReference type="InterPro" id="IPR011652">
    <property type="entry name" value="MORN_2"/>
</dbReference>
<dbReference type="Proteomes" id="UP001291309">
    <property type="component" value="Unassembled WGS sequence"/>
</dbReference>
<sequence>MPEKTAWYCVKTNAKDPDRNAHGPYVSFHPNGQKKATGQHVDGMQTGLWTFFDENGRKTEEIEYSAHHYHGRRVQFFSTGKVKLEERWANGQREGMTTAYTEDGQKQAESEYRGGHLVKEQRFENGKPVANK</sequence>
<feature type="region of interest" description="Disordered" evidence="1">
    <location>
        <begin position="102"/>
        <end position="132"/>
    </location>
</feature>
<comment type="caution">
    <text evidence="2">The sequence shown here is derived from an EMBL/GenBank/DDBJ whole genome shotgun (WGS) entry which is preliminary data.</text>
</comment>
<feature type="compositionally biased region" description="Basic and acidic residues" evidence="1">
    <location>
        <begin position="103"/>
        <end position="125"/>
    </location>
</feature>
<protein>
    <recommendedName>
        <fullName evidence="4">MORN repeat variant</fullName>
    </recommendedName>
</protein>
<dbReference type="RefSeq" id="WP_321548543.1">
    <property type="nucleotide sequence ID" value="NZ_JAXIVS010000009.1"/>
</dbReference>
<dbReference type="SUPFAM" id="SSF82185">
    <property type="entry name" value="Histone H3 K4-specific methyltransferase SET7/9 N-terminal domain"/>
    <property type="match status" value="1"/>
</dbReference>
<gene>
    <name evidence="2" type="ORF">SYV04_25745</name>
</gene>
<dbReference type="Gene3D" id="3.90.930.1">
    <property type="match status" value="1"/>
</dbReference>
<evidence type="ECO:0000313" key="3">
    <source>
        <dbReference type="Proteomes" id="UP001291309"/>
    </source>
</evidence>
<evidence type="ECO:0008006" key="4">
    <source>
        <dbReference type="Google" id="ProtNLM"/>
    </source>
</evidence>
<proteinExistence type="predicted"/>
<accession>A0ABU5H8L7</accession>
<name>A0ABU5H8L7_9BACT</name>
<evidence type="ECO:0000256" key="1">
    <source>
        <dbReference type="SAM" id="MobiDB-lite"/>
    </source>
</evidence>
<organism evidence="2 3">
    <name type="scientific">Hyalangium rubrum</name>
    <dbReference type="NCBI Taxonomy" id="3103134"/>
    <lineage>
        <taxon>Bacteria</taxon>
        <taxon>Pseudomonadati</taxon>
        <taxon>Myxococcota</taxon>
        <taxon>Myxococcia</taxon>
        <taxon>Myxococcales</taxon>
        <taxon>Cystobacterineae</taxon>
        <taxon>Archangiaceae</taxon>
        <taxon>Hyalangium</taxon>
    </lineage>
</organism>
<evidence type="ECO:0000313" key="2">
    <source>
        <dbReference type="EMBL" id="MDY7229823.1"/>
    </source>
</evidence>
<reference evidence="2 3" key="1">
    <citation type="submission" date="2023-12" db="EMBL/GenBank/DDBJ databases">
        <title>the genome sequence of Hyalangium sp. s54d21.</title>
        <authorList>
            <person name="Zhang X."/>
        </authorList>
    </citation>
    <scope>NUCLEOTIDE SEQUENCE [LARGE SCALE GENOMIC DNA]</scope>
    <source>
        <strain evidence="3">s54d21</strain>
    </source>
</reference>
<dbReference type="EMBL" id="JAXIVS010000009">
    <property type="protein sequence ID" value="MDY7229823.1"/>
    <property type="molecule type" value="Genomic_DNA"/>
</dbReference>
<keyword evidence="3" id="KW-1185">Reference proteome</keyword>
<dbReference type="Pfam" id="PF07661">
    <property type="entry name" value="MORN_2"/>
    <property type="match status" value="2"/>
</dbReference>